<feature type="non-terminal residue" evidence="1">
    <location>
        <position position="1"/>
    </location>
</feature>
<name>A0A371F6H8_MUCPR</name>
<reference evidence="1" key="1">
    <citation type="submission" date="2018-05" db="EMBL/GenBank/DDBJ databases">
        <title>Draft genome of Mucuna pruriens seed.</title>
        <authorList>
            <person name="Nnadi N.E."/>
            <person name="Vos R."/>
            <person name="Hasami M.H."/>
            <person name="Devisetty U.K."/>
            <person name="Aguiy J.C."/>
        </authorList>
    </citation>
    <scope>NUCLEOTIDE SEQUENCE [LARGE SCALE GENOMIC DNA]</scope>
    <source>
        <strain evidence="1">JCA_2017</strain>
    </source>
</reference>
<proteinExistence type="predicted"/>
<protein>
    <recommendedName>
        <fullName evidence="3">Retrovirus-related Pol polyprotein from transposon TNT 1-94</fullName>
    </recommendedName>
</protein>
<evidence type="ECO:0000313" key="1">
    <source>
        <dbReference type="EMBL" id="RDX73900.1"/>
    </source>
</evidence>
<evidence type="ECO:0008006" key="3">
    <source>
        <dbReference type="Google" id="ProtNLM"/>
    </source>
</evidence>
<sequence>MVLVATGMINASAQINIMSMLNEMYFKVWKEVVEIVIDYMDLDLELLVGESICILNNLQEVKIENWEHSNRMYLMIMKCYILEAF</sequence>
<keyword evidence="2" id="KW-1185">Reference proteome</keyword>
<accession>A0A371F6H8</accession>
<dbReference type="Proteomes" id="UP000257109">
    <property type="component" value="Unassembled WGS sequence"/>
</dbReference>
<comment type="caution">
    <text evidence="1">The sequence shown here is derived from an EMBL/GenBank/DDBJ whole genome shotgun (WGS) entry which is preliminary data.</text>
</comment>
<dbReference type="AlphaFoldDB" id="A0A371F6H8"/>
<dbReference type="EMBL" id="QJKJ01010361">
    <property type="protein sequence ID" value="RDX73900.1"/>
    <property type="molecule type" value="Genomic_DNA"/>
</dbReference>
<dbReference type="OrthoDB" id="1722863at2759"/>
<evidence type="ECO:0000313" key="2">
    <source>
        <dbReference type="Proteomes" id="UP000257109"/>
    </source>
</evidence>
<gene>
    <name evidence="1" type="ORF">CR513_46420</name>
</gene>
<organism evidence="1 2">
    <name type="scientific">Mucuna pruriens</name>
    <name type="common">Velvet bean</name>
    <name type="synonym">Dolichos pruriens</name>
    <dbReference type="NCBI Taxonomy" id="157652"/>
    <lineage>
        <taxon>Eukaryota</taxon>
        <taxon>Viridiplantae</taxon>
        <taxon>Streptophyta</taxon>
        <taxon>Embryophyta</taxon>
        <taxon>Tracheophyta</taxon>
        <taxon>Spermatophyta</taxon>
        <taxon>Magnoliopsida</taxon>
        <taxon>eudicotyledons</taxon>
        <taxon>Gunneridae</taxon>
        <taxon>Pentapetalae</taxon>
        <taxon>rosids</taxon>
        <taxon>fabids</taxon>
        <taxon>Fabales</taxon>
        <taxon>Fabaceae</taxon>
        <taxon>Papilionoideae</taxon>
        <taxon>50 kb inversion clade</taxon>
        <taxon>NPAAA clade</taxon>
        <taxon>indigoferoid/millettioid clade</taxon>
        <taxon>Phaseoleae</taxon>
        <taxon>Mucuna</taxon>
    </lineage>
</organism>